<keyword evidence="1" id="KW-0472">Membrane</keyword>
<reference evidence="2 3" key="1">
    <citation type="submission" date="2016-01" db="EMBL/GenBank/DDBJ databases">
        <title>Genome Sequences of Twelve Sporeforming Bacillus Species Isolated from Foods.</title>
        <authorList>
            <person name="Berendsen E.M."/>
            <person name="Wells-Bennik M.H."/>
            <person name="Krawcyk A.O."/>
            <person name="De Jong A."/>
            <person name="Holsappel S."/>
            <person name="Eijlander R.T."/>
            <person name="Kuipers O.P."/>
        </authorList>
    </citation>
    <scope>NUCLEOTIDE SEQUENCE [LARGE SCALE GENOMIC DNA]</scope>
    <source>
        <strain evidence="2 3">B4099</strain>
    </source>
</reference>
<evidence type="ECO:0000313" key="2">
    <source>
        <dbReference type="EMBL" id="KYC66658.1"/>
    </source>
</evidence>
<dbReference type="Proteomes" id="UP000075304">
    <property type="component" value="Unassembled WGS sequence"/>
</dbReference>
<comment type="caution">
    <text evidence="2">The sequence shown here is derived from an EMBL/GenBank/DDBJ whole genome shotgun (WGS) entry which is preliminary data.</text>
</comment>
<protein>
    <submittedName>
        <fullName evidence="2">Uncharacterized protein</fullName>
    </submittedName>
</protein>
<evidence type="ECO:0000313" key="3">
    <source>
        <dbReference type="Proteomes" id="UP000075304"/>
    </source>
</evidence>
<keyword evidence="1" id="KW-0812">Transmembrane</keyword>
<evidence type="ECO:0000256" key="1">
    <source>
        <dbReference type="SAM" id="Phobius"/>
    </source>
</evidence>
<dbReference type="EMBL" id="LQYI01000078">
    <property type="protein sequence ID" value="KYC66658.1"/>
    <property type="molecule type" value="Genomic_DNA"/>
</dbReference>
<keyword evidence="1" id="KW-1133">Transmembrane helix</keyword>
<feature type="transmembrane region" description="Helical" evidence="1">
    <location>
        <begin position="20"/>
        <end position="37"/>
    </location>
</feature>
<organism evidence="2 3">
    <name type="scientific">Heyndrickxia coagulans</name>
    <name type="common">Weizmannia coagulans</name>
    <dbReference type="NCBI Taxonomy" id="1398"/>
    <lineage>
        <taxon>Bacteria</taxon>
        <taxon>Bacillati</taxon>
        <taxon>Bacillota</taxon>
        <taxon>Bacilli</taxon>
        <taxon>Bacillales</taxon>
        <taxon>Bacillaceae</taxon>
        <taxon>Heyndrickxia</taxon>
    </lineage>
</organism>
<proteinExistence type="predicted"/>
<accession>A0A150KBZ2</accession>
<name>A0A150KBZ2_HEYCO</name>
<dbReference type="AlphaFoldDB" id="A0A150KBZ2"/>
<sequence length="38" mass="4439">MRMPKRENPLSMSIAEFRRFSWIGAHSAIATLLFVFAR</sequence>
<gene>
    <name evidence="2" type="ORF">B4099_0489</name>
</gene>